<dbReference type="AlphaFoldDB" id="A0A1V6SSR7"/>
<feature type="domain" description="C2H2-type" evidence="3">
    <location>
        <begin position="392"/>
        <end position="420"/>
    </location>
</feature>
<dbReference type="InterPro" id="IPR013087">
    <property type="entry name" value="Znf_C2H2_type"/>
</dbReference>
<dbReference type="PROSITE" id="PS00028">
    <property type="entry name" value="ZINC_FINGER_C2H2_1"/>
    <property type="match status" value="1"/>
</dbReference>
<keyword evidence="1" id="KW-0862">Zinc</keyword>
<dbReference type="Proteomes" id="UP000191342">
    <property type="component" value="Unassembled WGS sequence"/>
</dbReference>
<dbReference type="EMBL" id="MLQL01000026">
    <property type="protein sequence ID" value="OQE16800.1"/>
    <property type="molecule type" value="Genomic_DNA"/>
</dbReference>
<comment type="caution">
    <text evidence="4">The sequence shown here is derived from an EMBL/GenBank/DDBJ whole genome shotgun (WGS) entry which is preliminary data.</text>
</comment>
<dbReference type="SMART" id="SM00355">
    <property type="entry name" value="ZnF_C2H2"/>
    <property type="match status" value="6"/>
</dbReference>
<evidence type="ECO:0000313" key="4">
    <source>
        <dbReference type="EMBL" id="OQE16800.1"/>
    </source>
</evidence>
<dbReference type="Pfam" id="PF26082">
    <property type="entry name" value="zf-C2H2_AcuF"/>
    <property type="match status" value="1"/>
</dbReference>
<organism evidence="4 5">
    <name type="scientific">Penicillium flavigenum</name>
    <dbReference type="NCBI Taxonomy" id="254877"/>
    <lineage>
        <taxon>Eukaryota</taxon>
        <taxon>Fungi</taxon>
        <taxon>Dikarya</taxon>
        <taxon>Ascomycota</taxon>
        <taxon>Pezizomycotina</taxon>
        <taxon>Eurotiomycetes</taxon>
        <taxon>Eurotiomycetidae</taxon>
        <taxon>Eurotiales</taxon>
        <taxon>Aspergillaceae</taxon>
        <taxon>Penicillium</taxon>
    </lineage>
</organism>
<feature type="compositionally biased region" description="Acidic residues" evidence="2">
    <location>
        <begin position="112"/>
        <end position="123"/>
    </location>
</feature>
<dbReference type="Gene3D" id="1.25.40.10">
    <property type="entry name" value="Tetratricopeptide repeat domain"/>
    <property type="match status" value="2"/>
</dbReference>
<dbReference type="PANTHER" id="PTHR46082:SF11">
    <property type="entry name" value="AAA+ ATPASE DOMAIN-CONTAINING PROTEIN-RELATED"/>
    <property type="match status" value="1"/>
</dbReference>
<proteinExistence type="predicted"/>
<dbReference type="InterPro" id="IPR011990">
    <property type="entry name" value="TPR-like_helical_dom_sf"/>
</dbReference>
<evidence type="ECO:0000313" key="5">
    <source>
        <dbReference type="Proteomes" id="UP000191342"/>
    </source>
</evidence>
<dbReference type="STRING" id="254877.A0A1V6SSR7"/>
<feature type="compositionally biased region" description="Polar residues" evidence="2">
    <location>
        <begin position="650"/>
        <end position="659"/>
    </location>
</feature>
<evidence type="ECO:0000256" key="2">
    <source>
        <dbReference type="SAM" id="MobiDB-lite"/>
    </source>
</evidence>
<keyword evidence="1" id="KW-0479">Metal-binding</keyword>
<dbReference type="InterPro" id="IPR058925">
    <property type="entry name" value="zf-C2H2_AcuF"/>
</dbReference>
<feature type="region of interest" description="Disordered" evidence="2">
    <location>
        <begin position="509"/>
        <end position="531"/>
    </location>
</feature>
<name>A0A1V6SSR7_9EURO</name>
<reference evidence="5" key="1">
    <citation type="journal article" date="2017" name="Nat. Microbiol.">
        <title>Global analysis of biosynthetic gene clusters reveals vast potential of secondary metabolite production in Penicillium species.</title>
        <authorList>
            <person name="Nielsen J.C."/>
            <person name="Grijseels S."/>
            <person name="Prigent S."/>
            <person name="Ji B."/>
            <person name="Dainat J."/>
            <person name="Nielsen K.F."/>
            <person name="Frisvad J.C."/>
            <person name="Workman M."/>
            <person name="Nielsen J."/>
        </authorList>
    </citation>
    <scope>NUCLEOTIDE SEQUENCE [LARGE SCALE GENOMIC DNA]</scope>
    <source>
        <strain evidence="5">IBT 14082</strain>
    </source>
</reference>
<dbReference type="Pfam" id="PF13424">
    <property type="entry name" value="TPR_12"/>
    <property type="match status" value="3"/>
</dbReference>
<feature type="region of interest" description="Disordered" evidence="2">
    <location>
        <begin position="649"/>
        <end position="675"/>
    </location>
</feature>
<dbReference type="GO" id="GO:0008270">
    <property type="term" value="F:zinc ion binding"/>
    <property type="evidence" value="ECO:0007669"/>
    <property type="project" value="UniProtKB-KW"/>
</dbReference>
<keyword evidence="5" id="KW-1185">Reference proteome</keyword>
<feature type="region of interest" description="Disordered" evidence="2">
    <location>
        <begin position="102"/>
        <end position="127"/>
    </location>
</feature>
<dbReference type="OrthoDB" id="5986190at2759"/>
<accession>A0A1V6SSR7</accession>
<evidence type="ECO:0000256" key="1">
    <source>
        <dbReference type="PROSITE-ProRule" id="PRU00042"/>
    </source>
</evidence>
<gene>
    <name evidence="4" type="ORF">PENFLA_c026G04506</name>
</gene>
<keyword evidence="1" id="KW-0863">Zinc-finger</keyword>
<dbReference type="SUPFAM" id="SSF48452">
    <property type="entry name" value="TPR-like"/>
    <property type="match status" value="2"/>
</dbReference>
<dbReference type="InterPro" id="IPR053137">
    <property type="entry name" value="NLR-like"/>
</dbReference>
<dbReference type="PROSITE" id="PS50157">
    <property type="entry name" value="ZINC_FINGER_C2H2_2"/>
    <property type="match status" value="1"/>
</dbReference>
<protein>
    <recommendedName>
        <fullName evidence="3">C2H2-type domain-containing protein</fullName>
    </recommendedName>
</protein>
<sequence>MDSERDPSISSLIVLCIREFHTLLDVIPHEKKETRLEVQDDLGRLRVWVGNFGAHRKQTDRLSLDHRLREAPDLHHEVRNHIYDISEAIQGVIPLFLESEKPPKVDGASTDSETDELDSDDPVSDGFWDQVKAENDEHSKVNEYMHDIQYTITSLYKFSLTLQNPAHRDRTARAARIDLSHFEFYDIQHVSDKYNLPRDSMLAKRLGKANTKRRQLLAYHKDHAEKISKYVDVAVKKAIEISKDPIRDNGLDMPNKGPRSISTKWTQDTTVSTIYHQDIDVASDSGQTKFSATTSTTGDQAHTLMPPPPPPAGMVNTVKYAVENTDQNTSFFCPYCRQTIQLENKDKDWNYHVYSDLQPYIFTFGNCVKANQLYDSYTEWSEHERQFHRREWICGMCSCTYQSEAFFRKHLEDAHAGVLPENQRQAIVKLSERCTSFAQQCPLCTKSPISDPSRFQQHLARHLQQLSLFVLPGPEPEENEHATRDGESNESRQVLIVDDEARKSFKSISTNKESSLMENGSTLSEGSSSVDQLEAIETENRRGFEEEIVKEHQEMKNNEKTLGKCPHPDCGRVCKDIQAHMLTHQLERPEKCPILTCEYHIKGFARKYDKNRHTLTHYRGTMVCGFCPGFGSPAEKSFNRADVFKRHLTSSHGVEQTPPNYRKRGPGAAAKKGTNYSPDATVKCSTCTSAFSNAQDFYEHLDDCVLRVVQQEEPSEAINQQRLAEVASDEEVKNTMQIHQPLDIAGSVDEFDDYEDHDEDDTHEDQGRREEAEKLQVQVMETLKAKLGADHPDTLTSMASLASTYWSQCRWEEAERLQVQVMETLKAKLGEDHIDTLTSMDSLASTYWSQGQREEAEKLQVQVMETLKTKLGADHPDTLTCMASLASTYWSQGRSEEAEKLQAQVIDTRKTKLGEDYPNTLISMGNLASTYWSQGRWEEAERIQVQMMETLKTTLGADHPDTLTSMASLASTYWSQGRSEEAEKLQAQVIETRKTKLGEDYPDTLTSMASQASTWKS</sequence>
<dbReference type="PANTHER" id="PTHR46082">
    <property type="entry name" value="ATP/GTP-BINDING PROTEIN-RELATED"/>
    <property type="match status" value="1"/>
</dbReference>
<evidence type="ECO:0000259" key="3">
    <source>
        <dbReference type="PROSITE" id="PS50157"/>
    </source>
</evidence>